<name>A0ACA9KZA9_9GLOM</name>
<proteinExistence type="predicted"/>
<dbReference type="Proteomes" id="UP000789366">
    <property type="component" value="Unassembled WGS sequence"/>
</dbReference>
<evidence type="ECO:0000313" key="1">
    <source>
        <dbReference type="EMBL" id="CAG8500938.1"/>
    </source>
</evidence>
<organism evidence="1 2">
    <name type="scientific">Cetraspora pellucida</name>
    <dbReference type="NCBI Taxonomy" id="1433469"/>
    <lineage>
        <taxon>Eukaryota</taxon>
        <taxon>Fungi</taxon>
        <taxon>Fungi incertae sedis</taxon>
        <taxon>Mucoromycota</taxon>
        <taxon>Glomeromycotina</taxon>
        <taxon>Glomeromycetes</taxon>
        <taxon>Diversisporales</taxon>
        <taxon>Gigasporaceae</taxon>
        <taxon>Cetraspora</taxon>
    </lineage>
</organism>
<accession>A0ACA9KZA9</accession>
<gene>
    <name evidence="1" type="ORF">SPELUC_LOCUS3011</name>
</gene>
<protein>
    <submittedName>
        <fullName evidence="1">16451_t:CDS:1</fullName>
    </submittedName>
</protein>
<evidence type="ECO:0000313" key="2">
    <source>
        <dbReference type="Proteomes" id="UP000789366"/>
    </source>
</evidence>
<reference evidence="1" key="1">
    <citation type="submission" date="2021-06" db="EMBL/GenBank/DDBJ databases">
        <authorList>
            <person name="Kallberg Y."/>
            <person name="Tangrot J."/>
            <person name="Rosling A."/>
        </authorList>
    </citation>
    <scope>NUCLEOTIDE SEQUENCE</scope>
    <source>
        <strain evidence="1">28 12/20/2015</strain>
    </source>
</reference>
<keyword evidence="2" id="KW-1185">Reference proteome</keyword>
<dbReference type="EMBL" id="CAJVPW010002188">
    <property type="protein sequence ID" value="CAG8500938.1"/>
    <property type="molecule type" value="Genomic_DNA"/>
</dbReference>
<sequence length="109" mass="13070">MNKGNLADNLINIFMQYNLTENNFIKFNQIIKDKINKNKDYDKTKYFYFKCNFDENNKSEHTVILVGDENNDLYEKLKYFKEQDKKIAGFASFSELYKYTDFVITLQGQ</sequence>
<comment type="caution">
    <text evidence="1">The sequence shown here is derived from an EMBL/GenBank/DDBJ whole genome shotgun (WGS) entry which is preliminary data.</text>
</comment>